<gene>
    <name evidence="2" type="primary">LOC106169183</name>
</gene>
<dbReference type="Proteomes" id="UP000085678">
    <property type="component" value="Unplaced"/>
</dbReference>
<dbReference type="RefSeq" id="XP_013404017.1">
    <property type="nucleotide sequence ID" value="XM_013548563.1"/>
</dbReference>
<evidence type="ECO:0000313" key="2">
    <source>
        <dbReference type="RefSeq" id="XP_013404017.1"/>
    </source>
</evidence>
<name>A0A1S3J0P8_LINAN</name>
<reference evidence="2" key="1">
    <citation type="submission" date="2025-08" db="UniProtKB">
        <authorList>
            <consortium name="RefSeq"/>
        </authorList>
    </citation>
    <scope>IDENTIFICATION</scope>
    <source>
        <tissue evidence="2">Gonads</tissue>
    </source>
</reference>
<sequence length="107" mass="11978">MIFTAWTCPHLSGHCCTHGVPQLAGETSTQPLALVILCIYLVAEEIEEDLITQTMKSIVIKCKYLILKTIHGMSQVVQETFLHLDGGVTQHLYIKISCIYSVVTMVW</sequence>
<protein>
    <submittedName>
        <fullName evidence="2">Uncharacterized protein LOC106169183</fullName>
    </submittedName>
</protein>
<evidence type="ECO:0000313" key="1">
    <source>
        <dbReference type="Proteomes" id="UP000085678"/>
    </source>
</evidence>
<dbReference type="InParanoid" id="A0A1S3J0P8"/>
<proteinExistence type="predicted"/>
<keyword evidence="1" id="KW-1185">Reference proteome</keyword>
<dbReference type="KEGG" id="lak:106169183"/>
<dbReference type="GeneID" id="106169183"/>
<accession>A0A1S3J0P8</accession>
<dbReference type="AlphaFoldDB" id="A0A1S3J0P8"/>
<organism evidence="1 2">
    <name type="scientific">Lingula anatina</name>
    <name type="common">Brachiopod</name>
    <name type="synonym">Lingula unguis</name>
    <dbReference type="NCBI Taxonomy" id="7574"/>
    <lineage>
        <taxon>Eukaryota</taxon>
        <taxon>Metazoa</taxon>
        <taxon>Spiralia</taxon>
        <taxon>Lophotrochozoa</taxon>
        <taxon>Brachiopoda</taxon>
        <taxon>Linguliformea</taxon>
        <taxon>Lingulata</taxon>
        <taxon>Lingulida</taxon>
        <taxon>Linguloidea</taxon>
        <taxon>Lingulidae</taxon>
        <taxon>Lingula</taxon>
    </lineage>
</organism>